<dbReference type="HOGENOM" id="CLU_131538_1_0_9"/>
<evidence type="ECO:0000256" key="1">
    <source>
        <dbReference type="SAM" id="MobiDB-lite"/>
    </source>
</evidence>
<evidence type="ECO:0000313" key="3">
    <source>
        <dbReference type="Proteomes" id="UP000029585"/>
    </source>
</evidence>
<evidence type="ECO:0000313" key="2">
    <source>
        <dbReference type="EMBL" id="KGF54412.1"/>
    </source>
</evidence>
<evidence type="ECO:0008006" key="4">
    <source>
        <dbReference type="Google" id="ProtNLM"/>
    </source>
</evidence>
<accession>A0A096CHW6</accession>
<protein>
    <recommendedName>
        <fullName evidence="4">YolD-like protein</fullName>
    </recommendedName>
</protein>
<dbReference type="eggNOG" id="ENOG5032SWG">
    <property type="taxonomic scope" value="Bacteria"/>
</dbReference>
<feature type="region of interest" description="Disordered" evidence="1">
    <location>
        <begin position="1"/>
        <end position="25"/>
    </location>
</feature>
<dbReference type="AlphaFoldDB" id="A0A096CHW6"/>
<keyword evidence="3" id="KW-1185">Reference proteome</keyword>
<name>A0A096CHW6_FLAPL</name>
<dbReference type="Proteomes" id="UP000029585">
    <property type="component" value="Unassembled WGS sequence"/>
</dbReference>
<reference evidence="2 3" key="1">
    <citation type="submission" date="2011-08" db="EMBL/GenBank/DDBJ databases">
        <title>The Genome Sequence of Clostridium orbiscindens 1_3_50AFAA.</title>
        <authorList>
            <consortium name="The Broad Institute Genome Sequencing Platform"/>
            <person name="Earl A."/>
            <person name="Ward D."/>
            <person name="Feldgarden M."/>
            <person name="Gevers D."/>
            <person name="Daigneault M."/>
            <person name="Strauss J."/>
            <person name="Allen-Vercoe E."/>
            <person name="Young S.K."/>
            <person name="Zeng Q."/>
            <person name="Gargeya S."/>
            <person name="Fitzgerald M."/>
            <person name="Haas B."/>
            <person name="Abouelleil A."/>
            <person name="Alvarado L."/>
            <person name="Arachchi H.M."/>
            <person name="Berlin A."/>
            <person name="Brown A."/>
            <person name="Chapman S.B."/>
            <person name="Chen Z."/>
            <person name="Dunbar C."/>
            <person name="Freedman E."/>
            <person name="Gearin G."/>
            <person name="Gellesch M."/>
            <person name="Goldberg J."/>
            <person name="Griggs A."/>
            <person name="Gujja S."/>
            <person name="Heiman D."/>
            <person name="Howarth C."/>
            <person name="Larson L."/>
            <person name="Lui A."/>
            <person name="MacDonald P.J.P."/>
            <person name="Montmayeur A."/>
            <person name="Murphy C."/>
            <person name="Neiman D."/>
            <person name="Pearson M."/>
            <person name="Priest M."/>
            <person name="Roberts A."/>
            <person name="Saif S."/>
            <person name="Shea T."/>
            <person name="Shenoy N."/>
            <person name="Sisk P."/>
            <person name="Stolte C."/>
            <person name="Sykes S."/>
            <person name="Wortman J."/>
            <person name="Nusbaum C."/>
            <person name="Birren B."/>
        </authorList>
    </citation>
    <scope>NUCLEOTIDE SEQUENCE [LARGE SCALE GENOMIC DNA]</scope>
    <source>
        <strain evidence="2 3">1_3_50AFAA</strain>
    </source>
</reference>
<dbReference type="RefSeq" id="WP_044942007.1">
    <property type="nucleotide sequence ID" value="NZ_KN174164.1"/>
</dbReference>
<sequence length="143" mass="16255">MTGPYDDMLNLPHPTSRRHSRMSRSDRAAQFAPFAALSGHGTAIAETARLTERRIELDEDVKAALDFKQQMLMDRIDEHPDVSVTWFQPDGKKDGGRYVTTTGRLKRIDEVERVLVMEDKTTVPLDDVISIDEHRSPDFTSDL</sequence>
<comment type="caution">
    <text evidence="2">The sequence shown here is derived from an EMBL/GenBank/DDBJ whole genome shotgun (WGS) entry which is preliminary data.</text>
</comment>
<gene>
    <name evidence="2" type="ORF">HMPREF9460_02801</name>
</gene>
<dbReference type="PATRIC" id="fig|742738.3.peg.2880"/>
<proteinExistence type="predicted"/>
<dbReference type="EMBL" id="ADLO01000088">
    <property type="protein sequence ID" value="KGF54412.1"/>
    <property type="molecule type" value="Genomic_DNA"/>
</dbReference>
<organism evidence="2 3">
    <name type="scientific">Flavonifractor plautii 1_3_50AFAA</name>
    <dbReference type="NCBI Taxonomy" id="742738"/>
    <lineage>
        <taxon>Bacteria</taxon>
        <taxon>Bacillati</taxon>
        <taxon>Bacillota</taxon>
        <taxon>Clostridia</taxon>
        <taxon>Eubacteriales</taxon>
        <taxon>Oscillospiraceae</taxon>
        <taxon>Flavonifractor</taxon>
    </lineage>
</organism>